<gene>
    <name evidence="1" type="ORF">LOD99_13553</name>
</gene>
<sequence>MLYSTEHKVSPNYPTCLDYIRQHNRDTIVVDLMDEYNRFFPRSIGEDEELGRVHVIHTLGNKVLVMTYTGSILFSYPLEGEFQPPLFKPRALCIRNNLIFISDLRNKMIFIFTLEGNSVSHFPCPDNSPSTPIKRPKGIAVDKDNTIYVSMLDSLQILNSTLPVHQIFGAGKIGKPKDVQLFNEFILVLSWDNVTSVFFLTTDGLVVRQCVIRRHVQTYGYTGRPWYFDLDHYGNMLLIFFRESRSMLELYSQDGNLIASQKLSKLDRPRGLKLLKDKNLIAISAYGENSLYIM</sequence>
<reference evidence="1 2" key="1">
    <citation type="journal article" date="2023" name="BMC Biol.">
        <title>The compact genome of the sponge Oopsacas minuta (Hexactinellida) is lacking key metazoan core genes.</title>
        <authorList>
            <person name="Santini S."/>
            <person name="Schenkelaars Q."/>
            <person name="Jourda C."/>
            <person name="Duchesne M."/>
            <person name="Belahbib H."/>
            <person name="Rocher C."/>
            <person name="Selva M."/>
            <person name="Riesgo A."/>
            <person name="Vervoort M."/>
            <person name="Leys S.P."/>
            <person name="Kodjabachian L."/>
            <person name="Le Bivic A."/>
            <person name="Borchiellini C."/>
            <person name="Claverie J.M."/>
            <person name="Renard E."/>
        </authorList>
    </citation>
    <scope>NUCLEOTIDE SEQUENCE [LARGE SCALE GENOMIC DNA]</scope>
    <source>
        <strain evidence="1">SPO-2</strain>
    </source>
</reference>
<name>A0AAV7KI89_9METZ</name>
<keyword evidence="2" id="KW-1185">Reference proteome</keyword>
<dbReference type="SUPFAM" id="SSF101898">
    <property type="entry name" value="NHL repeat"/>
    <property type="match status" value="1"/>
</dbReference>
<evidence type="ECO:0000313" key="2">
    <source>
        <dbReference type="Proteomes" id="UP001165289"/>
    </source>
</evidence>
<dbReference type="Proteomes" id="UP001165289">
    <property type="component" value="Unassembled WGS sequence"/>
</dbReference>
<dbReference type="AlphaFoldDB" id="A0AAV7KI89"/>
<accession>A0AAV7KI89</accession>
<dbReference type="EMBL" id="JAKMXF010000022">
    <property type="protein sequence ID" value="KAI6660826.1"/>
    <property type="molecule type" value="Genomic_DNA"/>
</dbReference>
<evidence type="ECO:0000313" key="1">
    <source>
        <dbReference type="EMBL" id="KAI6660826.1"/>
    </source>
</evidence>
<dbReference type="InterPro" id="IPR011042">
    <property type="entry name" value="6-blade_b-propeller_TolB-like"/>
</dbReference>
<proteinExistence type="predicted"/>
<protein>
    <submittedName>
        <fullName evidence="1">Uncharacterized protein</fullName>
    </submittedName>
</protein>
<dbReference type="Gene3D" id="2.120.10.30">
    <property type="entry name" value="TolB, C-terminal domain"/>
    <property type="match status" value="1"/>
</dbReference>
<organism evidence="1 2">
    <name type="scientific">Oopsacas minuta</name>
    <dbReference type="NCBI Taxonomy" id="111878"/>
    <lineage>
        <taxon>Eukaryota</taxon>
        <taxon>Metazoa</taxon>
        <taxon>Porifera</taxon>
        <taxon>Hexactinellida</taxon>
        <taxon>Hexasterophora</taxon>
        <taxon>Lyssacinosida</taxon>
        <taxon>Leucopsacidae</taxon>
        <taxon>Oopsacas</taxon>
    </lineage>
</organism>
<comment type="caution">
    <text evidence="1">The sequence shown here is derived from an EMBL/GenBank/DDBJ whole genome shotgun (WGS) entry which is preliminary data.</text>
</comment>